<evidence type="ECO:0000313" key="2">
    <source>
        <dbReference type="EMBL" id="SUQ14835.1"/>
    </source>
</evidence>
<feature type="region of interest" description="Disordered" evidence="1">
    <location>
        <begin position="77"/>
        <end position="96"/>
    </location>
</feature>
<name>A0A315ZW14_9FIRM</name>
<dbReference type="AlphaFoldDB" id="A0A315ZW14"/>
<evidence type="ECO:0000313" key="3">
    <source>
        <dbReference type="Proteomes" id="UP000254051"/>
    </source>
</evidence>
<dbReference type="Proteomes" id="UP000254051">
    <property type="component" value="Unassembled WGS sequence"/>
</dbReference>
<protein>
    <submittedName>
        <fullName evidence="2">Uncharacterized protein</fullName>
    </submittedName>
</protein>
<organism evidence="2 3">
    <name type="scientific">Faecalicatena contorta</name>
    <dbReference type="NCBI Taxonomy" id="39482"/>
    <lineage>
        <taxon>Bacteria</taxon>
        <taxon>Bacillati</taxon>
        <taxon>Bacillota</taxon>
        <taxon>Clostridia</taxon>
        <taxon>Lachnospirales</taxon>
        <taxon>Lachnospiraceae</taxon>
        <taxon>Faecalicatena</taxon>
    </lineage>
</organism>
<proteinExistence type="predicted"/>
<gene>
    <name evidence="2" type="ORF">SAMN05216529_10860</name>
</gene>
<accession>A0A315ZW14</accession>
<keyword evidence="3" id="KW-1185">Reference proteome</keyword>
<dbReference type="RefSeq" id="WP_109712080.1">
    <property type="nucleotide sequence ID" value="NZ_QGDS01000008.1"/>
</dbReference>
<evidence type="ECO:0000256" key="1">
    <source>
        <dbReference type="SAM" id="MobiDB-lite"/>
    </source>
</evidence>
<sequence length="96" mass="11096">MDAGGYTALYFHAKQSVFGKTPGDSLYPHIAYVYTRPPRPTKEEEEALNDPGTYIKMNSRETYNVYCPNPILRVEKNPTDMTHLRPDLFPDKEKEK</sequence>
<dbReference type="EMBL" id="UHJJ01000008">
    <property type="protein sequence ID" value="SUQ14835.1"/>
    <property type="molecule type" value="Genomic_DNA"/>
</dbReference>
<reference evidence="3" key="1">
    <citation type="submission" date="2017-07" db="EMBL/GenBank/DDBJ databases">
        <authorList>
            <person name="Varghese N."/>
            <person name="Submissions S."/>
        </authorList>
    </citation>
    <scope>NUCLEOTIDE SEQUENCE [LARGE SCALE GENOMIC DNA]</scope>
    <source>
        <strain evidence="3">NLAE-zl-C134</strain>
    </source>
</reference>